<proteinExistence type="predicted"/>
<dbReference type="Proteomes" id="UP000501926">
    <property type="component" value="Chromosome"/>
</dbReference>
<dbReference type="AlphaFoldDB" id="A0A6G7GL90"/>
<sequence length="47" mass="4990">MAFIAAGKQSAVLSPQSAICRLSAAEGTSKYFTNKHALTNGSVQRNY</sequence>
<evidence type="ECO:0000313" key="2">
    <source>
        <dbReference type="Proteomes" id="UP000501926"/>
    </source>
</evidence>
<accession>A0A6G7GL90</accession>
<protein>
    <submittedName>
        <fullName evidence="1">Uncharacterized protein</fullName>
    </submittedName>
</protein>
<reference evidence="1 2" key="1">
    <citation type="submission" date="2020-02" db="EMBL/GenBank/DDBJ databases">
        <title>Newly sequenced genome of strain CSTR1 showed variability in Candidatus Kuenenia stuttgartiensis genomes.</title>
        <authorList>
            <person name="Ding C."/>
            <person name="Adrian L."/>
        </authorList>
    </citation>
    <scope>NUCLEOTIDE SEQUENCE [LARGE SCALE GENOMIC DNA]</scope>
    <source>
        <strain evidence="1 2">CSTR1</strain>
    </source>
</reference>
<dbReference type="EMBL" id="CP049055">
    <property type="protein sequence ID" value="QII10316.1"/>
    <property type="molecule type" value="Genomic_DNA"/>
</dbReference>
<evidence type="ECO:0000313" key="1">
    <source>
        <dbReference type="EMBL" id="QII10316.1"/>
    </source>
</evidence>
<organism evidence="1 2">
    <name type="scientific">Kuenenia stuttgartiensis</name>
    <dbReference type="NCBI Taxonomy" id="174633"/>
    <lineage>
        <taxon>Bacteria</taxon>
        <taxon>Pseudomonadati</taxon>
        <taxon>Planctomycetota</taxon>
        <taxon>Candidatus Brocadiia</taxon>
        <taxon>Candidatus Brocadiales</taxon>
        <taxon>Candidatus Brocadiaceae</taxon>
        <taxon>Candidatus Kuenenia</taxon>
    </lineage>
</organism>
<gene>
    <name evidence="1" type="ORF">KsCSTR_09370</name>
</gene>
<name>A0A6G7GL90_KUEST</name>